<dbReference type="AlphaFoldDB" id="A0A9D1HGF4"/>
<evidence type="ECO:0000313" key="9">
    <source>
        <dbReference type="Proteomes" id="UP000824164"/>
    </source>
</evidence>
<dbReference type="GO" id="GO:0009401">
    <property type="term" value="P:phosphoenolpyruvate-dependent sugar phosphotransferase system"/>
    <property type="evidence" value="ECO:0007669"/>
    <property type="project" value="UniProtKB-KW"/>
</dbReference>
<dbReference type="GO" id="GO:0005737">
    <property type="term" value="C:cytoplasm"/>
    <property type="evidence" value="ECO:0007669"/>
    <property type="project" value="UniProtKB-SubCell"/>
</dbReference>
<dbReference type="Gene3D" id="3.40.930.10">
    <property type="entry name" value="Mannitol-specific EII, Chain A"/>
    <property type="match status" value="1"/>
</dbReference>
<proteinExistence type="predicted"/>
<name>A0A9D1HGF4_9FIRM</name>
<dbReference type="Pfam" id="PF00359">
    <property type="entry name" value="PTS_EIIA_2"/>
    <property type="match status" value="1"/>
</dbReference>
<evidence type="ECO:0000256" key="6">
    <source>
        <dbReference type="ARBA" id="ARBA00022777"/>
    </source>
</evidence>
<evidence type="ECO:0000259" key="7">
    <source>
        <dbReference type="PROSITE" id="PS51094"/>
    </source>
</evidence>
<comment type="caution">
    <text evidence="8">The sequence shown here is derived from an EMBL/GenBank/DDBJ whole genome shotgun (WGS) entry which is preliminary data.</text>
</comment>
<keyword evidence="2" id="KW-0813">Transport</keyword>
<dbReference type="InterPro" id="IPR016152">
    <property type="entry name" value="PTrfase/Anion_transptr"/>
</dbReference>
<dbReference type="InterPro" id="IPR051351">
    <property type="entry name" value="Ascorbate-PTS_EIIA_comp"/>
</dbReference>
<dbReference type="GO" id="GO:0016301">
    <property type="term" value="F:kinase activity"/>
    <property type="evidence" value="ECO:0007669"/>
    <property type="project" value="UniProtKB-KW"/>
</dbReference>
<sequence>MIHSILTEDTVEVNVEVSDWEKAVRTAGNLLYKNGYVEACYVDSMVDIVKTVGPYIVLLKGVALAHARPSQGAKKIGLSLITLKTPVNFGNADNDPVSLVFALSAVDNSSHLELLGELSQIFGDEEGMEELAKASTKQELLDRIHKIVKKTAVS</sequence>
<dbReference type="CDD" id="cd00211">
    <property type="entry name" value="PTS_IIA_fru"/>
    <property type="match status" value="1"/>
</dbReference>
<dbReference type="PANTHER" id="PTHR36203">
    <property type="entry name" value="ASCORBATE-SPECIFIC PTS SYSTEM EIIA COMPONENT"/>
    <property type="match status" value="1"/>
</dbReference>
<dbReference type="InterPro" id="IPR002178">
    <property type="entry name" value="PTS_EIIA_type-2_dom"/>
</dbReference>
<evidence type="ECO:0000256" key="2">
    <source>
        <dbReference type="ARBA" id="ARBA00022448"/>
    </source>
</evidence>
<keyword evidence="8" id="KW-0762">Sugar transport</keyword>
<dbReference type="EMBL" id="DVLT01000017">
    <property type="protein sequence ID" value="HIU02100.1"/>
    <property type="molecule type" value="Genomic_DNA"/>
</dbReference>
<organism evidence="8 9">
    <name type="scientific">Candidatus Onthocola gallistercoris</name>
    <dbReference type="NCBI Taxonomy" id="2840876"/>
    <lineage>
        <taxon>Bacteria</taxon>
        <taxon>Bacillati</taxon>
        <taxon>Bacillota</taxon>
        <taxon>Bacilli</taxon>
        <taxon>Candidatus Onthocola</taxon>
    </lineage>
</organism>
<comment type="subcellular location">
    <subcellularLocation>
        <location evidence="1">Cytoplasm</location>
    </subcellularLocation>
</comment>
<evidence type="ECO:0000256" key="5">
    <source>
        <dbReference type="ARBA" id="ARBA00022683"/>
    </source>
</evidence>
<dbReference type="PROSITE" id="PS51094">
    <property type="entry name" value="PTS_EIIA_TYPE_2"/>
    <property type="match status" value="1"/>
</dbReference>
<dbReference type="SUPFAM" id="SSF55804">
    <property type="entry name" value="Phoshotransferase/anion transport protein"/>
    <property type="match status" value="1"/>
</dbReference>
<reference evidence="8" key="2">
    <citation type="journal article" date="2021" name="PeerJ">
        <title>Extensive microbial diversity within the chicken gut microbiome revealed by metagenomics and culture.</title>
        <authorList>
            <person name="Gilroy R."/>
            <person name="Ravi A."/>
            <person name="Getino M."/>
            <person name="Pursley I."/>
            <person name="Horton D.L."/>
            <person name="Alikhan N.F."/>
            <person name="Baker D."/>
            <person name="Gharbi K."/>
            <person name="Hall N."/>
            <person name="Watson M."/>
            <person name="Adriaenssens E.M."/>
            <person name="Foster-Nyarko E."/>
            <person name="Jarju S."/>
            <person name="Secka A."/>
            <person name="Antonio M."/>
            <person name="Oren A."/>
            <person name="Chaudhuri R.R."/>
            <person name="La Ragione R."/>
            <person name="Hildebrand F."/>
            <person name="Pallen M.J."/>
        </authorList>
    </citation>
    <scope>NUCLEOTIDE SEQUENCE</scope>
    <source>
        <strain evidence="8">CHK187-14744</strain>
    </source>
</reference>
<accession>A0A9D1HGF4</accession>
<dbReference type="Proteomes" id="UP000824164">
    <property type="component" value="Unassembled WGS sequence"/>
</dbReference>
<protein>
    <submittedName>
        <fullName evidence="8">PTS sugar transporter subunit IIA</fullName>
    </submittedName>
</protein>
<evidence type="ECO:0000256" key="4">
    <source>
        <dbReference type="ARBA" id="ARBA00022679"/>
    </source>
</evidence>
<evidence type="ECO:0000256" key="1">
    <source>
        <dbReference type="ARBA" id="ARBA00004496"/>
    </source>
</evidence>
<keyword evidence="6" id="KW-0418">Kinase</keyword>
<evidence type="ECO:0000256" key="3">
    <source>
        <dbReference type="ARBA" id="ARBA00022490"/>
    </source>
</evidence>
<keyword evidence="4" id="KW-0808">Transferase</keyword>
<feature type="domain" description="PTS EIIA type-2" evidence="7">
    <location>
        <begin position="4"/>
        <end position="147"/>
    </location>
</feature>
<dbReference type="PANTHER" id="PTHR36203:SF5">
    <property type="entry name" value="PTS SYSTEM, EIIA COMPONENT"/>
    <property type="match status" value="1"/>
</dbReference>
<keyword evidence="3" id="KW-0963">Cytoplasm</keyword>
<evidence type="ECO:0000313" key="8">
    <source>
        <dbReference type="EMBL" id="HIU02100.1"/>
    </source>
</evidence>
<reference evidence="8" key="1">
    <citation type="submission" date="2020-10" db="EMBL/GenBank/DDBJ databases">
        <authorList>
            <person name="Gilroy R."/>
        </authorList>
    </citation>
    <scope>NUCLEOTIDE SEQUENCE</scope>
    <source>
        <strain evidence="8">CHK187-14744</strain>
    </source>
</reference>
<keyword evidence="5" id="KW-0598">Phosphotransferase system</keyword>
<gene>
    <name evidence="8" type="ORF">IAB63_02470</name>
</gene>